<accession>I1ZAZ0</accession>
<organism evidence="1">
    <name type="scientific">Streptomyces sp. ATCC 700974</name>
    <dbReference type="NCBI Taxonomy" id="668825"/>
    <lineage>
        <taxon>Bacteria</taxon>
        <taxon>Bacillati</taxon>
        <taxon>Actinomycetota</taxon>
        <taxon>Actinomycetes</taxon>
        <taxon>Kitasatosporales</taxon>
        <taxon>Streptomycetaceae</taxon>
        <taxon>Streptomyces</taxon>
    </lineage>
</organism>
<name>I1ZAZ0_9ACTN</name>
<reference evidence="1" key="1">
    <citation type="journal article" date="2012" name="ACS Chem. Biol.">
        <title>Biosynthesis of albomycin ?(2) provides a template for assembling siderophore and aminoacyl-tRNA synthetase inhibitor conjugates.</title>
        <authorList>
            <person name="Zeng Y."/>
            <person name="Kulkarni A."/>
            <person name="Yang Z."/>
            <person name="Patil P.B."/>
            <person name="Zhou W."/>
            <person name="Chi X."/>
            <person name="Van Lanen S."/>
            <person name="Chen S."/>
        </authorList>
    </citation>
    <scope>NUCLEOTIDE SEQUENCE</scope>
    <source>
        <strain evidence="1">ATCC 700974</strain>
    </source>
</reference>
<sequence>MENLTVNTPVRLYGTPAEAVEQAALWRPGDPFPLLAGPALDRFRRVVDEELPAVEVTRRAGSVVSTGGPLSRAAGRLLAVATERPHRHVDAAGLADAVAGGGLVAVVGLASDLAEARDWPAAGNPRTGVLTGRTPASLLCLVYRTLVPEAGARDGAFVVSNPFHQDELEADAVELAEMDRLFTERNQLVVYHLHGRECSAGMPDAVICGRSDDGVPPSGPLPEGYRIPSCLRGGGCYRGDLAEDQRIRAMDLNAVLVFSQSCSTVAVGASAFPPEVSLGSGFLEGTATAVIGGLGSHMAEPGLEREVRDGMASGLPLGDIVARLNSGEGGHRGGMATFGLLGDPGLVLKAPAEGVTPPPVTPHGTEGTEEALETLGHLNDTVLPRCERLPWLELEGAEEEFLGLRRRIRELAYRADAPDLPAQAALLAEAVAEAQHGLIRQAAAAAQREGADFLGDSSPHEFDQEAREEIPCAGCGLPRAFRIRLRHRVDRSLVVHTEQCRRCGDLHWSTAESPGTAPYIRGPVDFSADRRSATVLTREIVNPGPRTVRGAAGFAFQTRDEPVLPSWTSEPVEIPAGGVYRFRVPLDLPAYPSVRPDPHTGQVMALLDGVCLLSPAVMGLA</sequence>
<dbReference type="EMBL" id="JN252488">
    <property type="protein sequence ID" value="AFJ20769.1"/>
    <property type="molecule type" value="Genomic_DNA"/>
</dbReference>
<proteinExistence type="predicted"/>
<dbReference type="AlphaFoldDB" id="I1ZAZ0"/>
<protein>
    <submittedName>
        <fullName evidence="1">Uncharacterized protein</fullName>
    </submittedName>
</protein>
<evidence type="ECO:0000313" key="1">
    <source>
        <dbReference type="EMBL" id="AFJ20769.1"/>
    </source>
</evidence>